<dbReference type="EMBL" id="JAAAUQ010000308">
    <property type="protein sequence ID" value="KAF9151609.1"/>
    <property type="molecule type" value="Genomic_DNA"/>
</dbReference>
<keyword evidence="3" id="KW-1185">Reference proteome</keyword>
<dbReference type="Proteomes" id="UP000748756">
    <property type="component" value="Unassembled WGS sequence"/>
</dbReference>
<proteinExistence type="predicted"/>
<gene>
    <name evidence="2" type="ORF">BG015_006437</name>
</gene>
<dbReference type="AlphaFoldDB" id="A0A9P5RZW9"/>
<dbReference type="OrthoDB" id="2343100at2759"/>
<protein>
    <submittedName>
        <fullName evidence="2">Uncharacterized protein</fullName>
    </submittedName>
</protein>
<organism evidence="2 3">
    <name type="scientific">Linnemannia schmuckeri</name>
    <dbReference type="NCBI Taxonomy" id="64567"/>
    <lineage>
        <taxon>Eukaryota</taxon>
        <taxon>Fungi</taxon>
        <taxon>Fungi incertae sedis</taxon>
        <taxon>Mucoromycota</taxon>
        <taxon>Mortierellomycotina</taxon>
        <taxon>Mortierellomycetes</taxon>
        <taxon>Mortierellales</taxon>
        <taxon>Mortierellaceae</taxon>
        <taxon>Linnemannia</taxon>
    </lineage>
</organism>
<comment type="caution">
    <text evidence="2">The sequence shown here is derived from an EMBL/GenBank/DDBJ whole genome shotgun (WGS) entry which is preliminary data.</text>
</comment>
<feature type="chain" id="PRO_5040458814" evidence="1">
    <location>
        <begin position="18"/>
        <end position="114"/>
    </location>
</feature>
<sequence>MVKAILLLSLFTVGAFAQTWSFQVTNNAGKTASSGPISGYKRFCLCLSSTQTAKIKNTNGGVMKLFSTDNCKGNFATLSLGSTRSNSQWVNSVSVGIDGVPSYGPTQCDPIPYD</sequence>
<feature type="signal peptide" evidence="1">
    <location>
        <begin position="1"/>
        <end position="17"/>
    </location>
</feature>
<evidence type="ECO:0000313" key="2">
    <source>
        <dbReference type="EMBL" id="KAF9151609.1"/>
    </source>
</evidence>
<evidence type="ECO:0000313" key="3">
    <source>
        <dbReference type="Proteomes" id="UP000748756"/>
    </source>
</evidence>
<evidence type="ECO:0000256" key="1">
    <source>
        <dbReference type="SAM" id="SignalP"/>
    </source>
</evidence>
<accession>A0A9P5RZW9</accession>
<reference evidence="2" key="1">
    <citation type="journal article" date="2020" name="Fungal Divers.">
        <title>Resolving the Mortierellaceae phylogeny through synthesis of multi-gene phylogenetics and phylogenomics.</title>
        <authorList>
            <person name="Vandepol N."/>
            <person name="Liber J."/>
            <person name="Desiro A."/>
            <person name="Na H."/>
            <person name="Kennedy M."/>
            <person name="Barry K."/>
            <person name="Grigoriev I.V."/>
            <person name="Miller A.N."/>
            <person name="O'Donnell K."/>
            <person name="Stajich J.E."/>
            <person name="Bonito G."/>
        </authorList>
    </citation>
    <scope>NUCLEOTIDE SEQUENCE</scope>
    <source>
        <strain evidence="2">NRRL 6426</strain>
    </source>
</reference>
<name>A0A9P5RZW9_9FUNG</name>
<keyword evidence="1" id="KW-0732">Signal</keyword>